<dbReference type="EC" id="6.3.2.6" evidence="1"/>
<dbReference type="Proteomes" id="UP000526786">
    <property type="component" value="Unassembled WGS sequence"/>
</dbReference>
<organism evidence="1 2">
    <name type="scientific">Candidatus Nitrosomaritimum aestuariumsis</name>
    <dbReference type="NCBI Taxonomy" id="3342354"/>
    <lineage>
        <taxon>Archaea</taxon>
        <taxon>Nitrososphaerota</taxon>
        <taxon>Nitrososphaeria</taxon>
        <taxon>Nitrosopumilales</taxon>
        <taxon>Nitrosopumilaceae</taxon>
        <taxon>Candidatus Nitrosomaritimum</taxon>
    </lineage>
</organism>
<gene>
    <name evidence="1" type="primary">purC</name>
    <name evidence="1" type="ORF">H2B05_00430</name>
</gene>
<keyword evidence="1" id="KW-0436">Ligase</keyword>
<reference evidence="1 2" key="1">
    <citation type="journal article" date="2020" name="Appl. Environ. Microbiol.">
        <title>Genomic Characteristics of a Novel Species of Ammonia-Oxidizing Archaea from the Jiulong River Estuary.</title>
        <authorList>
            <person name="Zou D."/>
            <person name="Wan R."/>
            <person name="Han L."/>
            <person name="Xu M.N."/>
            <person name="Liu Y."/>
            <person name="Liu H."/>
            <person name="Kao S.J."/>
            <person name="Li M."/>
        </authorList>
    </citation>
    <scope>NUCLEOTIDE SEQUENCE [LARGE SCALE GENOMIC DNA]</scope>
    <source>
        <strain evidence="1">W2bin3</strain>
    </source>
</reference>
<protein>
    <submittedName>
        <fullName evidence="1">Phosphoribosylaminoimidazolesuccinocarboxamide synthase</fullName>
        <ecNumber evidence="1">6.3.2.6</ecNumber>
    </submittedName>
</protein>
<evidence type="ECO:0000313" key="2">
    <source>
        <dbReference type="Proteomes" id="UP000526786"/>
    </source>
</evidence>
<name>A0AC60W1A0_9ARCH</name>
<dbReference type="EMBL" id="JACENC010000020">
    <property type="protein sequence ID" value="MBA4453395.1"/>
    <property type="molecule type" value="Genomic_DNA"/>
</dbReference>
<sequence length="274" mass="31613">MKFLTSGKVKDLYDPGDDTLVFKFSDRVSAYDVKFREDIPKKGEVLCKFAEFWFNELPVPNHFVKRQSDTEILVKKMKMLPIECVVRGYFYGSLVSRWKKGEVQIPEGTDTTLAAKLPEPIFDPTTKSEHDIPINKEKALEMKLVTEEQYNWLEKTSIEIYQKMAKISDDAGFILADLKLEFGILDGKITLGDSIGPDEYRLWPKDSYEVGKIQEAYDKQLLRDWLTANGYQKQFDDDRDAGKEPTAPDIPEEIIQKMTHRYVTAYEKVTGLTL</sequence>
<accession>A0AC60W1A0</accession>
<proteinExistence type="predicted"/>
<evidence type="ECO:0000313" key="1">
    <source>
        <dbReference type="EMBL" id="MBA4453395.1"/>
    </source>
</evidence>
<comment type="caution">
    <text evidence="1">The sequence shown here is derived from an EMBL/GenBank/DDBJ whole genome shotgun (WGS) entry which is preliminary data.</text>
</comment>